<evidence type="ECO:0000313" key="3">
    <source>
        <dbReference type="Proteomes" id="UP001501169"/>
    </source>
</evidence>
<evidence type="ECO:0000259" key="1">
    <source>
        <dbReference type="PROSITE" id="PS51677"/>
    </source>
</evidence>
<dbReference type="PROSITE" id="PS51677">
    <property type="entry name" value="NODB"/>
    <property type="match status" value="1"/>
</dbReference>
<accession>A0ABN1DMA2</accession>
<proteinExistence type="predicted"/>
<feature type="domain" description="NodB homology" evidence="1">
    <location>
        <begin position="42"/>
        <end position="224"/>
    </location>
</feature>
<dbReference type="Pfam" id="PF01522">
    <property type="entry name" value="Polysacc_deac_1"/>
    <property type="match status" value="1"/>
</dbReference>
<evidence type="ECO:0000313" key="2">
    <source>
        <dbReference type="EMBL" id="GAA0547174.1"/>
    </source>
</evidence>
<keyword evidence="3" id="KW-1185">Reference proteome</keyword>
<dbReference type="InterPro" id="IPR011330">
    <property type="entry name" value="Glyco_hydro/deAcase_b/a-brl"/>
</dbReference>
<gene>
    <name evidence="2" type="ORF">GCM10009098_13440</name>
</gene>
<dbReference type="SUPFAM" id="SSF88713">
    <property type="entry name" value="Glycoside hydrolase/deacetylase"/>
    <property type="match status" value="1"/>
</dbReference>
<sequence length="236" mass="26635">MRKILVIAAAFVAAVYGLWQLSSARSFQLFGELIQRVETDDKVVALTIDDGPSKRYTNEIVALLAQQQVKATFFITGKEAEQNPDEVRLIYQAGHQLGNHSYSHPRMLFMSPSAVVSEIERTDAAIRAAGYQGEILFRPPYGKKLLVLPWYLAQQQRKTIMWDLEPETDPTLAADAQAMANYVIEHTRPGSIVLMHLMYQSRQSSREALPLVIKGLKQRGYRFVIVSELLAMPLQT</sequence>
<dbReference type="Proteomes" id="UP001501169">
    <property type="component" value="Unassembled WGS sequence"/>
</dbReference>
<dbReference type="EMBL" id="BAAAEO010000002">
    <property type="protein sequence ID" value="GAA0547174.1"/>
    <property type="molecule type" value="Genomic_DNA"/>
</dbReference>
<dbReference type="RefSeq" id="WP_226766328.1">
    <property type="nucleotide sequence ID" value="NZ_BAAAEO010000002.1"/>
</dbReference>
<dbReference type="Gene3D" id="3.20.20.370">
    <property type="entry name" value="Glycoside hydrolase/deacetylase"/>
    <property type="match status" value="1"/>
</dbReference>
<dbReference type="PANTHER" id="PTHR10587">
    <property type="entry name" value="GLYCOSYL TRANSFERASE-RELATED"/>
    <property type="match status" value="1"/>
</dbReference>
<comment type="caution">
    <text evidence="2">The sequence shown here is derived from an EMBL/GenBank/DDBJ whole genome shotgun (WGS) entry which is preliminary data.</text>
</comment>
<organism evidence="2 3">
    <name type="scientific">Rheinheimera aquimaris</name>
    <dbReference type="NCBI Taxonomy" id="412437"/>
    <lineage>
        <taxon>Bacteria</taxon>
        <taxon>Pseudomonadati</taxon>
        <taxon>Pseudomonadota</taxon>
        <taxon>Gammaproteobacteria</taxon>
        <taxon>Chromatiales</taxon>
        <taxon>Chromatiaceae</taxon>
        <taxon>Rheinheimera</taxon>
    </lineage>
</organism>
<reference evidence="2 3" key="1">
    <citation type="journal article" date="2019" name="Int. J. Syst. Evol. Microbiol.">
        <title>The Global Catalogue of Microorganisms (GCM) 10K type strain sequencing project: providing services to taxonomists for standard genome sequencing and annotation.</title>
        <authorList>
            <consortium name="The Broad Institute Genomics Platform"/>
            <consortium name="The Broad Institute Genome Sequencing Center for Infectious Disease"/>
            <person name="Wu L."/>
            <person name="Ma J."/>
        </authorList>
    </citation>
    <scope>NUCLEOTIDE SEQUENCE [LARGE SCALE GENOMIC DNA]</scope>
    <source>
        <strain evidence="2 3">JCM 14331</strain>
    </source>
</reference>
<dbReference type="InterPro" id="IPR050248">
    <property type="entry name" value="Polysacc_deacetylase_ArnD"/>
</dbReference>
<name>A0ABN1DMA2_9GAMM</name>
<dbReference type="CDD" id="cd10956">
    <property type="entry name" value="CE4_BH1302_like"/>
    <property type="match status" value="1"/>
</dbReference>
<dbReference type="PANTHER" id="PTHR10587:SF125">
    <property type="entry name" value="POLYSACCHARIDE DEACETYLASE YHEN-RELATED"/>
    <property type="match status" value="1"/>
</dbReference>
<protein>
    <submittedName>
        <fullName evidence="2">Polysaccharide deacetylase family protein</fullName>
    </submittedName>
</protein>
<dbReference type="InterPro" id="IPR002509">
    <property type="entry name" value="NODB_dom"/>
</dbReference>